<dbReference type="AlphaFoldDB" id="A0A5C3KUI3"/>
<protein>
    <recommendedName>
        <fullName evidence="3">F-box domain-containing protein</fullName>
    </recommendedName>
</protein>
<accession>A0A5C3KUI3</accession>
<dbReference type="Proteomes" id="UP000307440">
    <property type="component" value="Unassembled WGS sequence"/>
</dbReference>
<proteinExistence type="predicted"/>
<keyword evidence="2" id="KW-1185">Reference proteome</keyword>
<evidence type="ECO:0008006" key="3">
    <source>
        <dbReference type="Google" id="ProtNLM"/>
    </source>
</evidence>
<organism evidence="1 2">
    <name type="scientific">Coprinopsis marcescibilis</name>
    <name type="common">Agaric fungus</name>
    <name type="synonym">Psathyrella marcescibilis</name>
    <dbReference type="NCBI Taxonomy" id="230819"/>
    <lineage>
        <taxon>Eukaryota</taxon>
        <taxon>Fungi</taxon>
        <taxon>Dikarya</taxon>
        <taxon>Basidiomycota</taxon>
        <taxon>Agaricomycotina</taxon>
        <taxon>Agaricomycetes</taxon>
        <taxon>Agaricomycetidae</taxon>
        <taxon>Agaricales</taxon>
        <taxon>Agaricineae</taxon>
        <taxon>Psathyrellaceae</taxon>
        <taxon>Coprinopsis</taxon>
    </lineage>
</organism>
<gene>
    <name evidence="1" type="ORF">FA15DRAFT_441689</name>
</gene>
<dbReference type="EMBL" id="ML210209">
    <property type="protein sequence ID" value="TFK23967.1"/>
    <property type="molecule type" value="Genomic_DNA"/>
</dbReference>
<evidence type="ECO:0000313" key="2">
    <source>
        <dbReference type="Proteomes" id="UP000307440"/>
    </source>
</evidence>
<reference evidence="1 2" key="1">
    <citation type="journal article" date="2019" name="Nat. Ecol. Evol.">
        <title>Megaphylogeny resolves global patterns of mushroom evolution.</title>
        <authorList>
            <person name="Varga T."/>
            <person name="Krizsan K."/>
            <person name="Foldi C."/>
            <person name="Dima B."/>
            <person name="Sanchez-Garcia M."/>
            <person name="Sanchez-Ramirez S."/>
            <person name="Szollosi G.J."/>
            <person name="Szarkandi J.G."/>
            <person name="Papp V."/>
            <person name="Albert L."/>
            <person name="Andreopoulos W."/>
            <person name="Angelini C."/>
            <person name="Antonin V."/>
            <person name="Barry K.W."/>
            <person name="Bougher N.L."/>
            <person name="Buchanan P."/>
            <person name="Buyck B."/>
            <person name="Bense V."/>
            <person name="Catcheside P."/>
            <person name="Chovatia M."/>
            <person name="Cooper J."/>
            <person name="Damon W."/>
            <person name="Desjardin D."/>
            <person name="Finy P."/>
            <person name="Geml J."/>
            <person name="Haridas S."/>
            <person name="Hughes K."/>
            <person name="Justo A."/>
            <person name="Karasinski D."/>
            <person name="Kautmanova I."/>
            <person name="Kiss B."/>
            <person name="Kocsube S."/>
            <person name="Kotiranta H."/>
            <person name="LaButti K.M."/>
            <person name="Lechner B.E."/>
            <person name="Liimatainen K."/>
            <person name="Lipzen A."/>
            <person name="Lukacs Z."/>
            <person name="Mihaltcheva S."/>
            <person name="Morgado L.N."/>
            <person name="Niskanen T."/>
            <person name="Noordeloos M.E."/>
            <person name="Ohm R.A."/>
            <person name="Ortiz-Santana B."/>
            <person name="Ovrebo C."/>
            <person name="Racz N."/>
            <person name="Riley R."/>
            <person name="Savchenko A."/>
            <person name="Shiryaev A."/>
            <person name="Soop K."/>
            <person name="Spirin V."/>
            <person name="Szebenyi C."/>
            <person name="Tomsovsky M."/>
            <person name="Tulloss R.E."/>
            <person name="Uehling J."/>
            <person name="Grigoriev I.V."/>
            <person name="Vagvolgyi C."/>
            <person name="Papp T."/>
            <person name="Martin F.M."/>
            <person name="Miettinen O."/>
            <person name="Hibbett D.S."/>
            <person name="Nagy L.G."/>
        </authorList>
    </citation>
    <scope>NUCLEOTIDE SEQUENCE [LARGE SCALE GENOMIC DNA]</scope>
    <source>
        <strain evidence="1 2">CBS 121175</strain>
    </source>
</reference>
<evidence type="ECO:0000313" key="1">
    <source>
        <dbReference type="EMBL" id="TFK23967.1"/>
    </source>
</evidence>
<name>A0A5C3KUI3_COPMA</name>
<sequence length="311" mass="35616">MLDTLDALQLPGLASFSFTFHTGFIEAHIIELNLRHLIIFLRKTVGLKELAIRVDETSCNLNLGFLFMHLGTLEYLEKLSLMMPPLDRFDASHPDILFPIISFIRGHRDKLLDITLKSNAMFVFGTPTDSEVHCWPWRLLDAINFESLVRLDVGAVPFNWLVEFLRSHRRTLHHLTLSADVFPFLPDRLLSLDRELSDSPLGLSRIREVSLTLRSLTPRLLVYILKHFPAAQHLAISYLTTPPPSTFYEQLRKMLIEEGVATSLERTFEFTTVRIRGIVEGPELLQFIYQALQETIGGIVCQGDFVDDEDE</sequence>